<dbReference type="InterPro" id="IPR010982">
    <property type="entry name" value="Lambda_DNA-bd_dom_sf"/>
</dbReference>
<dbReference type="InterPro" id="IPR001387">
    <property type="entry name" value="Cro/C1-type_HTH"/>
</dbReference>
<evidence type="ECO:0000259" key="2">
    <source>
        <dbReference type="PROSITE" id="PS50943"/>
    </source>
</evidence>
<dbReference type="PANTHER" id="PTHR46797:SF24">
    <property type="entry name" value="DNA-BINDING PHAGE PROTEIN"/>
    <property type="match status" value="1"/>
</dbReference>
<dbReference type="GO" id="GO:0003677">
    <property type="term" value="F:DNA binding"/>
    <property type="evidence" value="ECO:0007669"/>
    <property type="project" value="UniProtKB-KW"/>
</dbReference>
<evidence type="ECO:0000256" key="1">
    <source>
        <dbReference type="ARBA" id="ARBA00023125"/>
    </source>
</evidence>
<dbReference type="Gene3D" id="1.10.260.40">
    <property type="entry name" value="lambda repressor-like DNA-binding domains"/>
    <property type="match status" value="1"/>
</dbReference>
<dbReference type="RefSeq" id="WP_326124218.1">
    <property type="nucleotide sequence ID" value="NZ_JARSFG010000019.1"/>
</dbReference>
<dbReference type="SMART" id="SM00530">
    <property type="entry name" value="HTH_XRE"/>
    <property type="match status" value="1"/>
</dbReference>
<evidence type="ECO:0000313" key="4">
    <source>
        <dbReference type="Proteomes" id="UP001344888"/>
    </source>
</evidence>
<name>A0AAW9NPZ6_9BACL</name>
<gene>
    <name evidence="3" type="ORF">P9B03_14650</name>
</gene>
<comment type="caution">
    <text evidence="3">The sequence shown here is derived from an EMBL/GenBank/DDBJ whole genome shotgun (WGS) entry which is preliminary data.</text>
</comment>
<proteinExistence type="predicted"/>
<dbReference type="InterPro" id="IPR050807">
    <property type="entry name" value="TransReg_Diox_bact_type"/>
</dbReference>
<feature type="domain" description="HTH cro/C1-type" evidence="2">
    <location>
        <begin position="12"/>
        <end position="69"/>
    </location>
</feature>
<accession>A0AAW9NPZ6</accession>
<dbReference type="SUPFAM" id="SSF47413">
    <property type="entry name" value="lambda repressor-like DNA-binding domains"/>
    <property type="match status" value="1"/>
</dbReference>
<dbReference type="Proteomes" id="UP001344888">
    <property type="component" value="Unassembled WGS sequence"/>
</dbReference>
<dbReference type="EMBL" id="JARSFG010000019">
    <property type="protein sequence ID" value="MEC1179737.1"/>
    <property type="molecule type" value="Genomic_DNA"/>
</dbReference>
<dbReference type="GO" id="GO:0003700">
    <property type="term" value="F:DNA-binding transcription factor activity"/>
    <property type="evidence" value="ECO:0007669"/>
    <property type="project" value="TreeGrafter"/>
</dbReference>
<keyword evidence="4" id="KW-1185">Reference proteome</keyword>
<dbReference type="Pfam" id="PF01381">
    <property type="entry name" value="HTH_3"/>
    <property type="match status" value="1"/>
</dbReference>
<dbReference type="AlphaFoldDB" id="A0AAW9NPZ6"/>
<dbReference type="GO" id="GO:0005829">
    <property type="term" value="C:cytosol"/>
    <property type="evidence" value="ECO:0007669"/>
    <property type="project" value="TreeGrafter"/>
</dbReference>
<sequence>MSDFLKLVGEQLRAIRIAKGLSQEEVAERTGKIGFSKGRISNIENGQSNITLSTLESLMHALDVAPEELFNFQNLSTVADIEEKNLMLSIHHSLLKERNIDEVKYVVRITKDFLETMDSQVKKNSFKSYD</sequence>
<reference evidence="3 4" key="1">
    <citation type="submission" date="2023-03" db="EMBL/GenBank/DDBJ databases">
        <title>Bacillus Genome Sequencing.</title>
        <authorList>
            <person name="Dunlap C."/>
        </authorList>
    </citation>
    <scope>NUCLEOTIDE SEQUENCE [LARGE SCALE GENOMIC DNA]</scope>
    <source>
        <strain evidence="3 4">B-59205</strain>
    </source>
</reference>
<keyword evidence="1" id="KW-0238">DNA-binding</keyword>
<protein>
    <submittedName>
        <fullName evidence="3">Helix-turn-helix domain-containing protein</fullName>
    </submittedName>
</protein>
<dbReference type="PANTHER" id="PTHR46797">
    <property type="entry name" value="HTH-TYPE TRANSCRIPTIONAL REGULATOR"/>
    <property type="match status" value="1"/>
</dbReference>
<dbReference type="PROSITE" id="PS50943">
    <property type="entry name" value="HTH_CROC1"/>
    <property type="match status" value="1"/>
</dbReference>
<dbReference type="CDD" id="cd00093">
    <property type="entry name" value="HTH_XRE"/>
    <property type="match status" value="1"/>
</dbReference>
<organism evidence="3 4">
    <name type="scientific">Metasolibacillus meyeri</name>
    <dbReference type="NCBI Taxonomy" id="1071052"/>
    <lineage>
        <taxon>Bacteria</taxon>
        <taxon>Bacillati</taxon>
        <taxon>Bacillota</taxon>
        <taxon>Bacilli</taxon>
        <taxon>Bacillales</taxon>
        <taxon>Caryophanaceae</taxon>
        <taxon>Metasolibacillus</taxon>
    </lineage>
</organism>
<evidence type="ECO:0000313" key="3">
    <source>
        <dbReference type="EMBL" id="MEC1179737.1"/>
    </source>
</evidence>